<dbReference type="EMBL" id="PUHY01000005">
    <property type="protein sequence ID" value="PQO37376.1"/>
    <property type="molecule type" value="Genomic_DNA"/>
</dbReference>
<accession>A0A2S8FYW5</accession>
<reference evidence="1 2" key="1">
    <citation type="submission" date="2018-02" db="EMBL/GenBank/DDBJ databases">
        <title>Comparative genomes isolates from brazilian mangrove.</title>
        <authorList>
            <person name="Araujo J.E."/>
            <person name="Taketani R.G."/>
            <person name="Silva M.C.P."/>
            <person name="Loureco M.V."/>
            <person name="Andreote F.D."/>
        </authorList>
    </citation>
    <scope>NUCLEOTIDE SEQUENCE [LARGE SCALE GENOMIC DNA]</scope>
    <source>
        <strain evidence="1 2">Hex-1 MGV</strain>
    </source>
</reference>
<dbReference type="AlphaFoldDB" id="A0A2S8FYW5"/>
<dbReference type="Proteomes" id="UP000238322">
    <property type="component" value="Unassembled WGS sequence"/>
</dbReference>
<sequence>MGWHLYEFDRSVFDAIFMGEDPQAVTLIKAALADPDEFDLPDLELADEMVENVCQNGFDFDDQDEDELDVLDCLITALFKSDQLATRLHVRPLTRVPLSPELIQAIAPISDSTEAGKVYHAMLDGGRRVGQKDSSWCEYIIWDPIEADGVLQDARKLVESRTDSDEMTTHAEAALIEPLESRSSTEVGIVCFGS</sequence>
<gene>
    <name evidence="1" type="ORF">C5Y83_05380</name>
</gene>
<organism evidence="1 2">
    <name type="scientific">Blastopirellula marina</name>
    <dbReference type="NCBI Taxonomy" id="124"/>
    <lineage>
        <taxon>Bacteria</taxon>
        <taxon>Pseudomonadati</taxon>
        <taxon>Planctomycetota</taxon>
        <taxon>Planctomycetia</taxon>
        <taxon>Pirellulales</taxon>
        <taxon>Pirellulaceae</taxon>
        <taxon>Blastopirellula</taxon>
    </lineage>
</organism>
<protein>
    <submittedName>
        <fullName evidence="1">Uncharacterized protein</fullName>
    </submittedName>
</protein>
<proteinExistence type="predicted"/>
<evidence type="ECO:0000313" key="1">
    <source>
        <dbReference type="EMBL" id="PQO37376.1"/>
    </source>
</evidence>
<name>A0A2S8FYW5_9BACT</name>
<evidence type="ECO:0000313" key="2">
    <source>
        <dbReference type="Proteomes" id="UP000238322"/>
    </source>
</evidence>
<comment type="caution">
    <text evidence="1">The sequence shown here is derived from an EMBL/GenBank/DDBJ whole genome shotgun (WGS) entry which is preliminary data.</text>
</comment>